<dbReference type="OrthoDB" id="327621at2"/>
<feature type="transmembrane region" description="Helical" evidence="1">
    <location>
        <begin position="41"/>
        <end position="66"/>
    </location>
</feature>
<dbReference type="RefSeq" id="WP_116184405.1">
    <property type="nucleotide sequence ID" value="NZ_QTJX01000002.1"/>
</dbReference>
<keyword evidence="1" id="KW-0472">Membrane</keyword>
<feature type="transmembrane region" description="Helical" evidence="1">
    <location>
        <begin position="72"/>
        <end position="92"/>
    </location>
</feature>
<feature type="transmembrane region" description="Helical" evidence="1">
    <location>
        <begin position="261"/>
        <end position="280"/>
    </location>
</feature>
<sequence length="316" mass="35859">MEKMDREHIQIISRHSNWSRNSVARALGDHVYNDSNAWKKFLSWFLLGVGISFTIAGILFFFAYNWSQLHKFLKFGLIEALIVVVLVIAMLAKTKAWVKKVLLTSASVLVGVLYAVFGQVYQTGANAYDFFLGWTIFVTLWVLVSNFAPLWLLFVVLINTTIVLYSEQVAHGWSEIFVFTLLFLLNALFLVLFYIVPKILNLKKIPDWFTNLVALAVISFSTIGITMGIFESKKSAFPILVLSSLFVYGLGLWFGLKARRVFYLAIIPFSIIIIICGLMLRLSVDAGMVFVMGLFIVSSVTSLVLLLIKLQKRWKN</sequence>
<keyword evidence="1" id="KW-1133">Transmembrane helix</keyword>
<organism evidence="3 4">
    <name type="scientific">Flagellimonas nanhaiensis</name>
    <dbReference type="NCBI Taxonomy" id="2292706"/>
    <lineage>
        <taxon>Bacteria</taxon>
        <taxon>Pseudomonadati</taxon>
        <taxon>Bacteroidota</taxon>
        <taxon>Flavobacteriia</taxon>
        <taxon>Flavobacteriales</taxon>
        <taxon>Flavobacteriaceae</taxon>
        <taxon>Flagellimonas</taxon>
    </lineage>
</organism>
<dbReference type="Proteomes" id="UP000261828">
    <property type="component" value="Unassembled WGS sequence"/>
</dbReference>
<feature type="domain" description="DUF2157" evidence="2">
    <location>
        <begin position="40"/>
        <end position="151"/>
    </location>
</feature>
<dbReference type="EMBL" id="QTJX01000002">
    <property type="protein sequence ID" value="RDY59792.1"/>
    <property type="molecule type" value="Genomic_DNA"/>
</dbReference>
<dbReference type="Pfam" id="PF09925">
    <property type="entry name" value="DUF2157"/>
    <property type="match status" value="1"/>
</dbReference>
<dbReference type="InterPro" id="IPR018677">
    <property type="entry name" value="DUF2157"/>
</dbReference>
<feature type="transmembrane region" description="Helical" evidence="1">
    <location>
        <begin position="286"/>
        <end position="308"/>
    </location>
</feature>
<gene>
    <name evidence="3" type="ORF">DX873_10555</name>
</gene>
<feature type="transmembrane region" description="Helical" evidence="1">
    <location>
        <begin position="101"/>
        <end position="121"/>
    </location>
</feature>
<feature type="transmembrane region" description="Helical" evidence="1">
    <location>
        <begin position="236"/>
        <end position="254"/>
    </location>
</feature>
<evidence type="ECO:0000313" key="4">
    <source>
        <dbReference type="Proteomes" id="UP000261828"/>
    </source>
</evidence>
<evidence type="ECO:0000313" key="3">
    <source>
        <dbReference type="EMBL" id="RDY59792.1"/>
    </source>
</evidence>
<proteinExistence type="predicted"/>
<name>A0A371JQL0_9FLAO</name>
<comment type="caution">
    <text evidence="3">The sequence shown here is derived from an EMBL/GenBank/DDBJ whole genome shotgun (WGS) entry which is preliminary data.</text>
</comment>
<evidence type="ECO:0000256" key="1">
    <source>
        <dbReference type="SAM" id="Phobius"/>
    </source>
</evidence>
<protein>
    <submittedName>
        <fullName evidence="3">DUF2157 domain-containing protein</fullName>
    </submittedName>
</protein>
<keyword evidence="1" id="KW-0812">Transmembrane</keyword>
<feature type="transmembrane region" description="Helical" evidence="1">
    <location>
        <begin position="208"/>
        <end position="230"/>
    </location>
</feature>
<keyword evidence="4" id="KW-1185">Reference proteome</keyword>
<accession>A0A371JQL0</accession>
<dbReference type="AlphaFoldDB" id="A0A371JQL0"/>
<evidence type="ECO:0000259" key="2">
    <source>
        <dbReference type="Pfam" id="PF09925"/>
    </source>
</evidence>
<reference evidence="3 4" key="1">
    <citation type="submission" date="2018-08" db="EMBL/GenBank/DDBJ databases">
        <title>Muricauda nanhaiensis sp. nov., isolated from seawater of the South China Sea.</title>
        <authorList>
            <person name="Dang Y."/>
        </authorList>
    </citation>
    <scope>NUCLEOTIDE SEQUENCE [LARGE SCALE GENOMIC DNA]</scope>
    <source>
        <strain evidence="3 4">SM1704</strain>
    </source>
</reference>
<feature type="transmembrane region" description="Helical" evidence="1">
    <location>
        <begin position="127"/>
        <end position="144"/>
    </location>
</feature>
<feature type="transmembrane region" description="Helical" evidence="1">
    <location>
        <begin position="176"/>
        <end position="196"/>
    </location>
</feature>